<accession>A0ACC1IVD9</accession>
<evidence type="ECO:0000313" key="1">
    <source>
        <dbReference type="EMBL" id="KAJ1901441.1"/>
    </source>
</evidence>
<protein>
    <submittedName>
        <fullName evidence="1">Uncharacterized protein</fullName>
    </submittedName>
</protein>
<keyword evidence="2" id="KW-1185">Reference proteome</keyword>
<name>A0ACC1IVD9_9FUNG</name>
<reference evidence="1" key="1">
    <citation type="submission" date="2022-07" db="EMBL/GenBank/DDBJ databases">
        <title>Phylogenomic reconstructions and comparative analyses of Kickxellomycotina fungi.</title>
        <authorList>
            <person name="Reynolds N.K."/>
            <person name="Stajich J.E."/>
            <person name="Barry K."/>
            <person name="Grigoriev I.V."/>
            <person name="Crous P."/>
            <person name="Smith M.E."/>
        </authorList>
    </citation>
    <scope>NUCLEOTIDE SEQUENCE</scope>
    <source>
        <strain evidence="1">Benny 63K</strain>
    </source>
</reference>
<comment type="caution">
    <text evidence="1">The sequence shown here is derived from an EMBL/GenBank/DDBJ whole genome shotgun (WGS) entry which is preliminary data.</text>
</comment>
<dbReference type="EMBL" id="JANBPG010000027">
    <property type="protein sequence ID" value="KAJ1901441.1"/>
    <property type="molecule type" value="Genomic_DNA"/>
</dbReference>
<evidence type="ECO:0000313" key="2">
    <source>
        <dbReference type="Proteomes" id="UP001150581"/>
    </source>
</evidence>
<dbReference type="Proteomes" id="UP001150581">
    <property type="component" value="Unassembled WGS sequence"/>
</dbReference>
<sequence>MFKKQFQTKPRTPLKSSVCRRLVQESKESFPAAWALVESEQSIEAEADAEANAETEAESVDVKGEQEDKAAALGSQALRPMPSKLQMAKFVSHIGEKGEIYYDSTGNPLWLKTELYGCAKTQRLVPTVYTQWQFSDMMPILWTWPQVVEKLINGADLMVPGLIVPQDGLPDLKSGTIVAICCPGNLAAQAVGILTFDTKDVHSVIGAKGKAVLITHTYKDHLWESGSKAKLPEIAIAVAALEDDELLSGEEHIGDDDCAEQIEHSCGVALGGEQDEHIVELSPAEMDALLMEVLKQTMATVLDANHATGLLPINASTVYSNYMVPNAPRGKEVDIKRSSYKKLAKFLKAAEKHGLIKLKDIRGETHIKSFDWGHRDMATFQPYKVPRVKSDRPAAESGAASGAAAGVTASSGTRANEAHSGGSGMVQIVELFKPSHALAPLFEDVGAQSESGFLSRQQTRAVLEQYIKNGNLVDPKNPRMVKLDHRLCDGLLTKEEYSKMNAMPRDKLQARLQEKMTLYTQVMVPGQTPGAPKIGSPAAVEIVCEKKMGNKVVTRIAGLEAYGVDPAVIAKELRTVCASSTGIDSIPGKKNAQSVLVQGHQVAAVTKLLERHGLPSQLLKVTDKSGKTVKKQSAGASAGKAAT</sequence>
<organism evidence="1 2">
    <name type="scientific">Kickxella alabastrina</name>
    <dbReference type="NCBI Taxonomy" id="61397"/>
    <lineage>
        <taxon>Eukaryota</taxon>
        <taxon>Fungi</taxon>
        <taxon>Fungi incertae sedis</taxon>
        <taxon>Zoopagomycota</taxon>
        <taxon>Kickxellomycotina</taxon>
        <taxon>Kickxellomycetes</taxon>
        <taxon>Kickxellales</taxon>
        <taxon>Kickxellaceae</taxon>
        <taxon>Kickxella</taxon>
    </lineage>
</organism>
<gene>
    <name evidence="1" type="ORF">LPJ66_000769</name>
</gene>
<proteinExistence type="predicted"/>